<dbReference type="PANTHER" id="PTHR41287">
    <property type="match status" value="1"/>
</dbReference>
<proteinExistence type="predicted"/>
<evidence type="ECO:0000313" key="4">
    <source>
        <dbReference type="Proteomes" id="UP000225394"/>
    </source>
</evidence>
<dbReference type="Gene3D" id="3.40.50.300">
    <property type="entry name" value="P-loop containing nucleotide triphosphate hydrolases"/>
    <property type="match status" value="1"/>
</dbReference>
<dbReference type="InterPro" id="IPR027417">
    <property type="entry name" value="P-loop_NTPase"/>
</dbReference>
<organism evidence="3 4">
    <name type="scientific">Lactococcus phage 936 group phage PhiD.18</name>
    <dbReference type="NCBI Taxonomy" id="1636575"/>
    <lineage>
        <taxon>Viruses</taxon>
        <taxon>Duplodnaviria</taxon>
        <taxon>Heunggongvirae</taxon>
        <taxon>Uroviricota</taxon>
        <taxon>Caudoviricetes</taxon>
        <taxon>Skunavirus</taxon>
        <taxon>Skunavirus i0139</taxon>
    </lineage>
</organism>
<dbReference type="Proteomes" id="UP000225394">
    <property type="component" value="Segment"/>
</dbReference>
<dbReference type="InterPro" id="IPR046461">
    <property type="entry name" value="TerL_ATPase"/>
</dbReference>
<protein>
    <submittedName>
        <fullName evidence="3">Terminase large subunit</fullName>
    </submittedName>
</protein>
<dbReference type="GO" id="GO:0004519">
    <property type="term" value="F:endonuclease activity"/>
    <property type="evidence" value="ECO:0007669"/>
    <property type="project" value="InterPro"/>
</dbReference>
<evidence type="ECO:0000313" key="3">
    <source>
        <dbReference type="EMBL" id="ALM63348.1"/>
    </source>
</evidence>
<dbReference type="Pfam" id="PF20441">
    <property type="entry name" value="TerL_nuclease"/>
    <property type="match status" value="1"/>
</dbReference>
<feature type="domain" description="Terminase large subunit-like endonuclease" evidence="2">
    <location>
        <begin position="257"/>
        <end position="539"/>
    </location>
</feature>
<dbReference type="PANTHER" id="PTHR41287:SF1">
    <property type="entry name" value="PROTEIN YMFN"/>
    <property type="match status" value="1"/>
</dbReference>
<name>A0A126H9S1_9CAUD</name>
<dbReference type="InterPro" id="IPR046462">
    <property type="entry name" value="TerL_nuclease"/>
</dbReference>
<dbReference type="Pfam" id="PF03354">
    <property type="entry name" value="TerL_ATPase"/>
    <property type="match status" value="1"/>
</dbReference>
<evidence type="ECO:0000259" key="2">
    <source>
        <dbReference type="Pfam" id="PF20441"/>
    </source>
</evidence>
<reference evidence="3 4" key="1">
    <citation type="journal article" date="2016" name="Sci. Rep.">
        <title>Comparative genomics and functional analysis of the 936 group of lactococcal Siphoviridae phages.</title>
        <authorList>
            <person name="Murphy J."/>
            <person name="Bottacini F."/>
            <person name="Mahony J."/>
            <person name="Kelleher P."/>
            <person name="Neve H."/>
            <person name="Zomer A."/>
            <person name="Nauta A."/>
            <person name="van Sinderen D."/>
        </authorList>
    </citation>
    <scope>NUCLEOTIDE SEQUENCE [LARGE SCALE GENOMIC DNA]</scope>
</reference>
<evidence type="ECO:0000259" key="1">
    <source>
        <dbReference type="Pfam" id="PF03354"/>
    </source>
</evidence>
<accession>A0A126H9S1</accession>
<sequence>MYYLNKMLEYNKENGVIINKYIRKTIQKQIRIHSKYIYRYDRVTQAIEWIEDNFYLTTGNLMKIKLHPVQKWWYELMLGYDMIDEKGVQVNLVNEIFLNLGRGSGKSSLMATRVLNWMILGGQYGGESLVIAYDNTQARHVFDQVRNQTEASDTLRVYNENKIFKSTKQGLEFTSFKTTFKKQTNDTLRAQGGNSSLNIFDEVHTYGEDITESVNKGSRQKQDNWQSIYITSGGLKRDGLYDKLVERFKSEEEFYNDRSFGLLYMLENHEQVKDKKNWTMALPLIGHVPKWSGVIEEYELAQGDPALQNKFLAFNMGLPMQDTAYYFTPQDTKLTEFNLSVFNKNRTYVGIDLSLIGDLTAVSFVCELEGKTYSHTLTFSVRSQYEQLDTEQQELWTEFVDRGELILLDTEYINVNDLIPYINDFRTKTGCRLRKIGYDPARYEILKGLIERYFFDKDGDNQRAIRQGFSMNDYIRLLKSKLVENKLIHNQKVMQWALNNTAVKIGQSGDYMYTKKLEKDKIDPTVALTMALEMAVSDEV</sequence>
<dbReference type="EMBL" id="KP793107">
    <property type="protein sequence ID" value="ALM63348.1"/>
    <property type="molecule type" value="Genomic_DNA"/>
</dbReference>
<dbReference type="InterPro" id="IPR005021">
    <property type="entry name" value="Terminase_largesu-like"/>
</dbReference>
<gene>
    <name evidence="3" type="ORF">PhiD18_02</name>
</gene>
<feature type="domain" description="Terminase large subunit-like ATPase" evidence="1">
    <location>
        <begin position="87"/>
        <end position="249"/>
    </location>
</feature>